<dbReference type="PANTHER" id="PTHR42034:SF1">
    <property type="entry name" value="CONDENSATION DOMAIN-CONTAINING PROTEIN"/>
    <property type="match status" value="1"/>
</dbReference>
<dbReference type="EMBL" id="JAQHRD010000003">
    <property type="protein sequence ID" value="KAJ6442533.1"/>
    <property type="molecule type" value="Genomic_DNA"/>
</dbReference>
<dbReference type="SUPFAM" id="SSF52777">
    <property type="entry name" value="CoA-dependent acyltransferases"/>
    <property type="match status" value="1"/>
</dbReference>
<dbReference type="AlphaFoldDB" id="A0AB34FUN9"/>
<dbReference type="Gene3D" id="3.30.559.30">
    <property type="entry name" value="Nonribosomal peptide synthetase, condensation domain"/>
    <property type="match status" value="1"/>
</dbReference>
<proteinExistence type="predicted"/>
<evidence type="ECO:0000313" key="1">
    <source>
        <dbReference type="EMBL" id="KAJ6442533.1"/>
    </source>
</evidence>
<reference evidence="1" key="1">
    <citation type="submission" date="2023-01" db="EMBL/GenBank/DDBJ databases">
        <title>The growth and conidiation of Purpureocillium lavendulum are regulated by nitrogen source and histone H3K14 acetylation.</title>
        <authorList>
            <person name="Tang P."/>
            <person name="Han J."/>
            <person name="Zhang C."/>
            <person name="Tang P."/>
            <person name="Qi F."/>
            <person name="Zhang K."/>
            <person name="Liang L."/>
        </authorList>
    </citation>
    <scope>NUCLEOTIDE SEQUENCE</scope>
    <source>
        <strain evidence="1">YMF1.00683</strain>
    </source>
</reference>
<keyword evidence="2" id="KW-1185">Reference proteome</keyword>
<organism evidence="1 2">
    <name type="scientific">Purpureocillium lavendulum</name>
    <dbReference type="NCBI Taxonomy" id="1247861"/>
    <lineage>
        <taxon>Eukaryota</taxon>
        <taxon>Fungi</taxon>
        <taxon>Dikarya</taxon>
        <taxon>Ascomycota</taxon>
        <taxon>Pezizomycotina</taxon>
        <taxon>Sordariomycetes</taxon>
        <taxon>Hypocreomycetidae</taxon>
        <taxon>Hypocreales</taxon>
        <taxon>Ophiocordycipitaceae</taxon>
        <taxon>Purpureocillium</taxon>
    </lineage>
</organism>
<dbReference type="Gene3D" id="3.30.559.10">
    <property type="entry name" value="Chloramphenicol acetyltransferase-like domain"/>
    <property type="match status" value="1"/>
</dbReference>
<accession>A0AB34FUN9</accession>
<keyword evidence="1" id="KW-0560">Oxidoreductase</keyword>
<dbReference type="GO" id="GO:0004497">
    <property type="term" value="F:monooxygenase activity"/>
    <property type="evidence" value="ECO:0007669"/>
    <property type="project" value="UniProtKB-KW"/>
</dbReference>
<name>A0AB34FUN9_9HYPO</name>
<evidence type="ECO:0000313" key="2">
    <source>
        <dbReference type="Proteomes" id="UP001163105"/>
    </source>
</evidence>
<dbReference type="PANTHER" id="PTHR42034">
    <property type="entry name" value="CHROMOSOME 7, WHOLE GENOME SHOTGUN SEQUENCE-RELATED"/>
    <property type="match status" value="1"/>
</dbReference>
<dbReference type="Proteomes" id="UP001163105">
    <property type="component" value="Unassembled WGS sequence"/>
</dbReference>
<keyword evidence="1" id="KW-0503">Monooxygenase</keyword>
<gene>
    <name evidence="1" type="ORF">O9K51_03708</name>
</gene>
<dbReference type="InterPro" id="IPR023213">
    <property type="entry name" value="CAT-like_dom_sf"/>
</dbReference>
<protein>
    <submittedName>
        <fullName evidence="1">Alkanesulfonate monooxygenase</fullName>
    </submittedName>
</protein>
<sequence>MADYDSLQWRETGRGVWTRDVDEVEMAYTALYRQWRGSGRSFFHITGHLSLKVRVEPGQDRQDVGRRFDVAISRAWTALRLQHPTIASQVKLDPQAKKYVKTYSANTEGWLDETLKFVSTGQTGAEWANSDPPAPALPTFYVVTPPSTDDEQCIQRDIVFRSPHDTIDGVGTLLLFDNFVRLAADAFAKGDSYNLQHPDEAQVLERLSPPFRIAAAIPPQPSEKILQRLEDLAATVEADALRGAEGVTLPYRKGAVVPGVHKRVETVLSTQETANLIAACKAVGATITHVVHAAIALALRDLQPRTATPRPVEYTGYLLRNERPRCNPPFNDHRHAVAVYHSVSSDKLVVKMTVPSDEEASSDDAKAQAGRDEFLAIVSQLRGFYLKVRDDPDHHYLAPLLWAKGTTALPTDPKEADAVPPVPPPAETATATISSMGRLDDMIAQKHGAIEVYQPWVTGEELRSSLGLFLGTFRGRLSLSAAYNDAWHDHDDVVKFVRRCLEIVNTGFGL</sequence>
<comment type="caution">
    <text evidence="1">The sequence shown here is derived from an EMBL/GenBank/DDBJ whole genome shotgun (WGS) entry which is preliminary data.</text>
</comment>